<dbReference type="GO" id="GO:0016740">
    <property type="term" value="F:transferase activity"/>
    <property type="evidence" value="ECO:0007669"/>
    <property type="project" value="UniProtKB-KW"/>
</dbReference>
<feature type="transmembrane region" description="Helical" evidence="1">
    <location>
        <begin position="96"/>
        <end position="116"/>
    </location>
</feature>
<feature type="transmembrane region" description="Helical" evidence="1">
    <location>
        <begin position="193"/>
        <end position="214"/>
    </location>
</feature>
<dbReference type="AlphaFoldDB" id="A0A087DJB6"/>
<evidence type="ECO:0000313" key="3">
    <source>
        <dbReference type="Proteomes" id="UP000029033"/>
    </source>
</evidence>
<protein>
    <submittedName>
        <fullName evidence="2">Glucosyl transferase GtrII</fullName>
    </submittedName>
</protein>
<keyword evidence="1" id="KW-1133">Transmembrane helix</keyword>
<dbReference type="Pfam" id="PF14264">
    <property type="entry name" value="Glucos_trans_II"/>
    <property type="match status" value="1"/>
</dbReference>
<name>A0A087DJB6_9BIFI</name>
<organism evidence="2 3">
    <name type="scientific">Bifidobacterium scardovii</name>
    <dbReference type="NCBI Taxonomy" id="158787"/>
    <lineage>
        <taxon>Bacteria</taxon>
        <taxon>Bacillati</taxon>
        <taxon>Actinomycetota</taxon>
        <taxon>Actinomycetes</taxon>
        <taxon>Bifidobacteriales</taxon>
        <taxon>Bifidobacteriaceae</taxon>
        <taxon>Bifidobacterium</taxon>
    </lineage>
</organism>
<keyword evidence="1" id="KW-0472">Membrane</keyword>
<evidence type="ECO:0000256" key="1">
    <source>
        <dbReference type="SAM" id="Phobius"/>
    </source>
</evidence>
<dbReference type="Proteomes" id="UP000029033">
    <property type="component" value="Unassembled WGS sequence"/>
</dbReference>
<accession>A0A087DJB6</accession>
<keyword evidence="3" id="KW-1185">Reference proteome</keyword>
<keyword evidence="1" id="KW-0812">Transmembrane</keyword>
<feature type="transmembrane region" description="Helical" evidence="1">
    <location>
        <begin position="321"/>
        <end position="354"/>
    </location>
</feature>
<feature type="transmembrane region" description="Helical" evidence="1">
    <location>
        <begin position="66"/>
        <end position="84"/>
    </location>
</feature>
<dbReference type="eggNOG" id="ENOG50319TX">
    <property type="taxonomic scope" value="Bacteria"/>
</dbReference>
<dbReference type="STRING" id="158787.BSCA_0648"/>
<evidence type="ECO:0000313" key="2">
    <source>
        <dbReference type="EMBL" id="KFI95616.1"/>
    </source>
</evidence>
<feature type="transmembrane region" description="Helical" evidence="1">
    <location>
        <begin position="260"/>
        <end position="280"/>
    </location>
</feature>
<dbReference type="InterPro" id="IPR025686">
    <property type="entry name" value="Glucos_trans_II"/>
</dbReference>
<dbReference type="EMBL" id="JGZO01000002">
    <property type="protein sequence ID" value="KFI95616.1"/>
    <property type="molecule type" value="Genomic_DNA"/>
</dbReference>
<gene>
    <name evidence="2" type="ORF">BSCA_0648</name>
</gene>
<reference evidence="2 3" key="1">
    <citation type="submission" date="2014-03" db="EMBL/GenBank/DDBJ databases">
        <title>Genomics of Bifidobacteria.</title>
        <authorList>
            <person name="Ventura M."/>
            <person name="Milani C."/>
            <person name="Lugli G.A."/>
        </authorList>
    </citation>
    <scope>NUCLEOTIDE SEQUENCE [LARGE SCALE GENOMIC DNA]</scope>
    <source>
        <strain evidence="2 3">LMG 21589</strain>
    </source>
</reference>
<feature type="transmembrane region" description="Helical" evidence="1">
    <location>
        <begin position="150"/>
        <end position="181"/>
    </location>
</feature>
<sequence length="490" mass="53490">MAVSGFFLLLGYGLKLFGNTFSIDTQSMISVPDALYDSWYELGRYGLILLKKVTGLYWYNNALSSFLTVVCFGAAALAWSYLLYAVAPEKNRSRPAFFIIPLVCSPVLAEQLGFLLQGPEIALSMMFVALSLLCVFRGSSHSGAKRAACYITALVLAFVAFSVYLAMVTLFIAGTAFIYVVRFTGDERKSKQRGVWVALCVVCFACAYALYAAINRIVMSVLGIEPSSYTSDQSRWGKDSVGDIAQAVLLHAKDMYTGSGIFYTLIASVTFVLFLVVLIVRIGRHDIGVISLLIGVAICVSPMLMSVILGSTPSVRTELSYAVAFAFAVFYIAGYVSSLIPAGLIVSWVCVAAIGLNQGFIVNRIFYTEAVTYGQDVQLSYEIKTRIDDLGYGETPELPVVFVGSHVPQRNKDCYDSSQLALVGRSLYEITFSTAHGTWVKNQFLNAQGVKYEYPSSAQMDKANAIVQSMPHWPAKGSVAVHDGLIIVNF</sequence>
<proteinExistence type="predicted"/>
<feature type="transmembrane region" description="Helical" evidence="1">
    <location>
        <begin position="287"/>
        <end position="309"/>
    </location>
</feature>
<keyword evidence="2" id="KW-0808">Transferase</keyword>
<comment type="caution">
    <text evidence="2">The sequence shown here is derived from an EMBL/GenBank/DDBJ whole genome shotgun (WGS) entry which is preliminary data.</text>
</comment>